<dbReference type="KEGG" id="lpil:LIP_1835"/>
<dbReference type="AlphaFoldDB" id="A0A0K2SLI5"/>
<evidence type="ECO:0000256" key="6">
    <source>
        <dbReference type="ARBA" id="ARBA00023136"/>
    </source>
</evidence>
<keyword evidence="6 8" id="KW-0472">Membrane</keyword>
<dbReference type="RefSeq" id="WP_068136875.1">
    <property type="nucleotide sequence ID" value="NZ_AP014924.1"/>
</dbReference>
<feature type="transmembrane region" description="Helical" evidence="8">
    <location>
        <begin position="212"/>
        <end position="235"/>
    </location>
</feature>
<dbReference type="PANTHER" id="PTHR42703:SF1">
    <property type="entry name" value="NA(+)_H(+) ANTIPORTER SUBUNIT D1"/>
    <property type="match status" value="1"/>
</dbReference>
<feature type="transmembrane region" description="Helical" evidence="8">
    <location>
        <begin position="377"/>
        <end position="399"/>
    </location>
</feature>
<feature type="transmembrane region" description="Helical" evidence="8">
    <location>
        <begin position="12"/>
        <end position="30"/>
    </location>
</feature>
<dbReference type="STRING" id="1555112.LIP_1835"/>
<evidence type="ECO:0000256" key="5">
    <source>
        <dbReference type="ARBA" id="ARBA00022989"/>
    </source>
</evidence>
<dbReference type="Proteomes" id="UP000065807">
    <property type="component" value="Chromosome"/>
</dbReference>
<dbReference type="PRINTS" id="PR01437">
    <property type="entry name" value="NUOXDRDTASE4"/>
</dbReference>
<feature type="transmembrane region" description="Helical" evidence="8">
    <location>
        <begin position="87"/>
        <end position="108"/>
    </location>
</feature>
<feature type="transmembrane region" description="Helical" evidence="8">
    <location>
        <begin position="138"/>
        <end position="158"/>
    </location>
</feature>
<dbReference type="PANTHER" id="PTHR42703">
    <property type="entry name" value="NADH DEHYDROGENASE"/>
    <property type="match status" value="1"/>
</dbReference>
<feature type="transmembrane region" description="Helical" evidence="8">
    <location>
        <begin position="271"/>
        <end position="297"/>
    </location>
</feature>
<feature type="transmembrane region" description="Helical" evidence="8">
    <location>
        <begin position="411"/>
        <end position="437"/>
    </location>
</feature>
<dbReference type="PATRIC" id="fig|1555112.3.peg.1867"/>
<comment type="similarity">
    <text evidence="2">Belongs to the CPA3 antiporters (TC 2.A.63) subunit D family.</text>
</comment>
<dbReference type="Pfam" id="PF00361">
    <property type="entry name" value="Proton_antipo_M"/>
    <property type="match status" value="1"/>
</dbReference>
<keyword evidence="5 8" id="KW-1133">Transmembrane helix</keyword>
<dbReference type="GO" id="GO:0042773">
    <property type="term" value="P:ATP synthesis coupled electron transport"/>
    <property type="evidence" value="ECO:0007669"/>
    <property type="project" value="InterPro"/>
</dbReference>
<keyword evidence="3" id="KW-1003">Cell membrane</keyword>
<sequence length="513" mass="55031">MSSLELAPFSNLPVLPVVVSLGFGILLVLGHGHLRYQRAAGALGVVAALAVDLWLFVLVLQGGPLVYRAGDWPAPYGILFVADRLNVLMALAAGVVAFFAFAFALRSVDEERQRAFFFPLFQFQMAGVYGAFLTGDLFNLFVFFEVTLLASYVLLTLGGGRLQLQEGLKYIAINIVASTLFLVGVAVLYRTLGTVNMADLAVKVAAATDRGWILVIAVVFMAVFGIKAAIFPLYFWLPYSYFTPPTAIVGLFAGLLSKVGIYALYRVFTLIFVGNVAVTHQVLFLVLASFTMFLGVVGPVAQMDFKRILAFHIVSQIGYMLMGLGFYTPLALAGGIFHIVHNMMIKSGLFLTAGATELVTGTTHLEKMSGVLKSHPFLASIFFLSGLSLAGIPPFSGFFSKVALMLGGLRAGGYLVVAVSVVVSFLTLFSMIKIWRYAYWGPSTGERQVGSEATAGLVWPAVGMLLISVAMGVGAAYVLDYTYATALELMQPARYVGAVLGPQAAGVLVSGRF</sequence>
<proteinExistence type="inferred from homology"/>
<keyword evidence="4 7" id="KW-0812">Transmembrane</keyword>
<feature type="transmembrane region" description="Helical" evidence="8">
    <location>
        <begin position="457"/>
        <end position="479"/>
    </location>
</feature>
<organism evidence="10 11">
    <name type="scientific">Limnochorda pilosa</name>
    <dbReference type="NCBI Taxonomy" id="1555112"/>
    <lineage>
        <taxon>Bacteria</taxon>
        <taxon>Bacillati</taxon>
        <taxon>Bacillota</taxon>
        <taxon>Limnochordia</taxon>
        <taxon>Limnochordales</taxon>
        <taxon>Limnochordaceae</taxon>
        <taxon>Limnochorda</taxon>
    </lineage>
</organism>
<dbReference type="InterPro" id="IPR001750">
    <property type="entry name" value="ND/Mrp_TM"/>
</dbReference>
<keyword evidence="11" id="KW-1185">Reference proteome</keyword>
<feature type="transmembrane region" description="Helical" evidence="8">
    <location>
        <begin position="170"/>
        <end position="192"/>
    </location>
</feature>
<dbReference type="EMBL" id="AP014924">
    <property type="protein sequence ID" value="BAS27679.1"/>
    <property type="molecule type" value="Genomic_DNA"/>
</dbReference>
<evidence type="ECO:0000256" key="4">
    <source>
        <dbReference type="ARBA" id="ARBA00022692"/>
    </source>
</evidence>
<dbReference type="GO" id="GO:0008137">
    <property type="term" value="F:NADH dehydrogenase (ubiquinone) activity"/>
    <property type="evidence" value="ECO:0007669"/>
    <property type="project" value="InterPro"/>
</dbReference>
<dbReference type="OrthoDB" id="9807568at2"/>
<evidence type="ECO:0000256" key="3">
    <source>
        <dbReference type="ARBA" id="ARBA00022475"/>
    </source>
</evidence>
<evidence type="ECO:0000259" key="9">
    <source>
        <dbReference type="Pfam" id="PF00361"/>
    </source>
</evidence>
<feature type="transmembrane region" description="Helical" evidence="8">
    <location>
        <begin position="247"/>
        <end position="265"/>
    </location>
</feature>
<evidence type="ECO:0000313" key="10">
    <source>
        <dbReference type="EMBL" id="BAS27679.1"/>
    </source>
</evidence>
<reference evidence="11" key="1">
    <citation type="submission" date="2015-07" db="EMBL/GenBank/DDBJ databases">
        <title>Complete genome sequence and phylogenetic analysis of Limnochorda pilosa.</title>
        <authorList>
            <person name="Watanabe M."/>
            <person name="Kojima H."/>
            <person name="Fukui M."/>
        </authorList>
    </citation>
    <scope>NUCLEOTIDE SEQUENCE [LARGE SCALE GENOMIC DNA]</scope>
    <source>
        <strain evidence="11">HC45</strain>
    </source>
</reference>
<feature type="transmembrane region" description="Helical" evidence="8">
    <location>
        <begin position="42"/>
        <end position="67"/>
    </location>
</feature>
<dbReference type="GO" id="GO:0005886">
    <property type="term" value="C:plasma membrane"/>
    <property type="evidence" value="ECO:0007669"/>
    <property type="project" value="UniProtKB-SubCell"/>
</dbReference>
<evidence type="ECO:0000256" key="7">
    <source>
        <dbReference type="RuleBase" id="RU000320"/>
    </source>
</evidence>
<evidence type="ECO:0000256" key="2">
    <source>
        <dbReference type="ARBA" id="ARBA00005346"/>
    </source>
</evidence>
<feature type="transmembrane region" description="Helical" evidence="8">
    <location>
        <begin position="317"/>
        <end position="340"/>
    </location>
</feature>
<protein>
    <submittedName>
        <fullName evidence="10">Na+/H+ antiporter</fullName>
    </submittedName>
</protein>
<comment type="subcellular location">
    <subcellularLocation>
        <location evidence="1">Cell membrane</location>
        <topology evidence="1">Multi-pass membrane protein</topology>
    </subcellularLocation>
    <subcellularLocation>
        <location evidence="7">Membrane</location>
        <topology evidence="7">Multi-pass membrane protein</topology>
    </subcellularLocation>
</comment>
<dbReference type="InterPro" id="IPR003918">
    <property type="entry name" value="NADH_UbQ_OxRdtase"/>
</dbReference>
<evidence type="ECO:0000256" key="8">
    <source>
        <dbReference type="SAM" id="Phobius"/>
    </source>
</evidence>
<reference evidence="11" key="2">
    <citation type="journal article" date="2016" name="Int. J. Syst. Evol. Microbiol.">
        <title>Complete genome sequence and cell structure of Limnochorda pilosa, a Gram-negative spore-former within the phylum Firmicutes.</title>
        <authorList>
            <person name="Watanabe M."/>
            <person name="Kojima H."/>
            <person name="Fukui M."/>
        </authorList>
    </citation>
    <scope>NUCLEOTIDE SEQUENCE [LARGE SCALE GENOMIC DNA]</scope>
    <source>
        <strain evidence="11">HC45</strain>
    </source>
</reference>
<evidence type="ECO:0000256" key="1">
    <source>
        <dbReference type="ARBA" id="ARBA00004651"/>
    </source>
</evidence>
<dbReference type="InterPro" id="IPR050586">
    <property type="entry name" value="CPA3_Na-H_Antiporter_D"/>
</dbReference>
<feature type="domain" description="NADH:quinone oxidoreductase/Mrp antiporter transmembrane" evidence="9">
    <location>
        <begin position="135"/>
        <end position="427"/>
    </location>
</feature>
<evidence type="ECO:0000313" key="11">
    <source>
        <dbReference type="Proteomes" id="UP000065807"/>
    </source>
</evidence>
<name>A0A0K2SLI5_LIMPI</name>
<gene>
    <name evidence="10" type="ORF">LIP_1835</name>
</gene>
<accession>A0A0K2SLI5</accession>